<proteinExistence type="predicted"/>
<comment type="caution">
    <text evidence="1">The sequence shown here is derived from an EMBL/GenBank/DDBJ whole genome shotgun (WGS) entry which is preliminary data.</text>
</comment>
<name>A0A4Y2L9N1_ARAVE</name>
<dbReference type="Proteomes" id="UP000499080">
    <property type="component" value="Unassembled WGS sequence"/>
</dbReference>
<dbReference type="AlphaFoldDB" id="A0A4Y2L9N1"/>
<evidence type="ECO:0000313" key="1">
    <source>
        <dbReference type="EMBL" id="GBN11119.1"/>
    </source>
</evidence>
<gene>
    <name evidence="1" type="ORF">AVEN_169873_1</name>
</gene>
<sequence length="92" mass="10323">MTGLKLGIHDRSTPNGYQCGNLTQLAWRERLDMQPVPISVIPFGLKGHKCRNGIGVGIWKVLGVRSSPRKLEKASEGVEDRSRIDLRRVERS</sequence>
<accession>A0A4Y2L9N1</accession>
<dbReference type="EMBL" id="BGPR01005540">
    <property type="protein sequence ID" value="GBN11119.1"/>
    <property type="molecule type" value="Genomic_DNA"/>
</dbReference>
<reference evidence="1 2" key="1">
    <citation type="journal article" date="2019" name="Sci. Rep.">
        <title>Orb-weaving spider Araneus ventricosus genome elucidates the spidroin gene catalogue.</title>
        <authorList>
            <person name="Kono N."/>
            <person name="Nakamura H."/>
            <person name="Ohtoshi R."/>
            <person name="Moran D.A.P."/>
            <person name="Shinohara A."/>
            <person name="Yoshida Y."/>
            <person name="Fujiwara M."/>
            <person name="Mori M."/>
            <person name="Tomita M."/>
            <person name="Arakawa K."/>
        </authorList>
    </citation>
    <scope>NUCLEOTIDE SEQUENCE [LARGE SCALE GENOMIC DNA]</scope>
</reference>
<keyword evidence="2" id="KW-1185">Reference proteome</keyword>
<protein>
    <submittedName>
        <fullName evidence="1">Uncharacterized protein</fullName>
    </submittedName>
</protein>
<organism evidence="1 2">
    <name type="scientific">Araneus ventricosus</name>
    <name type="common">Orbweaver spider</name>
    <name type="synonym">Epeira ventricosa</name>
    <dbReference type="NCBI Taxonomy" id="182803"/>
    <lineage>
        <taxon>Eukaryota</taxon>
        <taxon>Metazoa</taxon>
        <taxon>Ecdysozoa</taxon>
        <taxon>Arthropoda</taxon>
        <taxon>Chelicerata</taxon>
        <taxon>Arachnida</taxon>
        <taxon>Araneae</taxon>
        <taxon>Araneomorphae</taxon>
        <taxon>Entelegynae</taxon>
        <taxon>Araneoidea</taxon>
        <taxon>Araneidae</taxon>
        <taxon>Araneus</taxon>
    </lineage>
</organism>
<evidence type="ECO:0000313" key="2">
    <source>
        <dbReference type="Proteomes" id="UP000499080"/>
    </source>
</evidence>